<dbReference type="EMBL" id="JANHAX010000001">
    <property type="protein sequence ID" value="MDQ2088649.1"/>
    <property type="molecule type" value="Genomic_DNA"/>
</dbReference>
<evidence type="ECO:0000313" key="1">
    <source>
        <dbReference type="EMBL" id="MDQ2088649.1"/>
    </source>
</evidence>
<accession>A0AAE3W9P0</accession>
<dbReference type="Proteomes" id="UP001226762">
    <property type="component" value="Unassembled WGS sequence"/>
</dbReference>
<reference evidence="1" key="2">
    <citation type="submission" date="2023-02" db="EMBL/GenBank/DDBJ databases">
        <title>'Rhodoalgimonas zhirmunskyi' gen. nov., isolated from a red alga.</title>
        <authorList>
            <person name="Nedashkovskaya O.I."/>
            <person name="Otstavnykh N.Y."/>
            <person name="Bystritskaya E.P."/>
            <person name="Balabanova L.A."/>
            <person name="Isaeva M.P."/>
        </authorList>
    </citation>
    <scope>NUCLEOTIDE SEQUENCE</scope>
    <source>
        <strain evidence="1">KCTC 52189</strain>
    </source>
</reference>
<proteinExistence type="predicted"/>
<reference evidence="1" key="1">
    <citation type="submission" date="2022-07" db="EMBL/GenBank/DDBJ databases">
        <authorList>
            <person name="Otstavnykh N."/>
            <person name="Isaeva M."/>
            <person name="Bystritskaya E."/>
        </authorList>
    </citation>
    <scope>NUCLEOTIDE SEQUENCE</scope>
    <source>
        <strain evidence="1">KCTC 52189</strain>
    </source>
</reference>
<evidence type="ECO:0000313" key="2">
    <source>
        <dbReference type="Proteomes" id="UP001226762"/>
    </source>
</evidence>
<comment type="caution">
    <text evidence="1">The sequence shown here is derived from an EMBL/GenBank/DDBJ whole genome shotgun (WGS) entry which is preliminary data.</text>
</comment>
<dbReference type="RefSeq" id="WP_306733914.1">
    <property type="nucleotide sequence ID" value="NZ_JANHAX010000001.1"/>
</dbReference>
<sequence length="43" mass="4763">MKFFKAALFLVGVSILASCGQQDEPVVMVEPEPVYDKYGNQVN</sequence>
<protein>
    <recommendedName>
        <fullName evidence="3">Lipoprotein</fullName>
    </recommendedName>
</protein>
<evidence type="ECO:0008006" key="3">
    <source>
        <dbReference type="Google" id="ProtNLM"/>
    </source>
</evidence>
<gene>
    <name evidence="1" type="ORF">NO357_01875</name>
</gene>
<keyword evidence="2" id="KW-1185">Reference proteome</keyword>
<organism evidence="1 2">
    <name type="scientific">Marimonas arenosa</name>
    <dbReference type="NCBI Taxonomy" id="1795305"/>
    <lineage>
        <taxon>Bacteria</taxon>
        <taxon>Pseudomonadati</taxon>
        <taxon>Pseudomonadota</taxon>
        <taxon>Alphaproteobacteria</taxon>
        <taxon>Rhodobacterales</taxon>
        <taxon>Paracoccaceae</taxon>
        <taxon>Marimonas</taxon>
    </lineage>
</organism>
<dbReference type="AlphaFoldDB" id="A0AAE3W9P0"/>
<name>A0AAE3W9P0_9RHOB</name>
<dbReference type="PROSITE" id="PS51257">
    <property type="entry name" value="PROKAR_LIPOPROTEIN"/>
    <property type="match status" value="1"/>
</dbReference>